<dbReference type="AlphaFoldDB" id="A0ABD3Q301"/>
<keyword evidence="2" id="KW-1185">Reference proteome</keyword>
<comment type="caution">
    <text evidence="1">The sequence shown here is derived from an EMBL/GenBank/DDBJ whole genome shotgun (WGS) entry which is preliminary data.</text>
</comment>
<dbReference type="Proteomes" id="UP001530400">
    <property type="component" value="Unassembled WGS sequence"/>
</dbReference>
<evidence type="ECO:0000313" key="1">
    <source>
        <dbReference type="EMBL" id="KAL3793941.1"/>
    </source>
</evidence>
<protein>
    <submittedName>
        <fullName evidence="1">Uncharacterized protein</fullName>
    </submittedName>
</protein>
<reference evidence="1 2" key="1">
    <citation type="submission" date="2024-10" db="EMBL/GenBank/DDBJ databases">
        <title>Updated reference genomes for cyclostephanoid diatoms.</title>
        <authorList>
            <person name="Roberts W.R."/>
            <person name="Alverson A.J."/>
        </authorList>
    </citation>
    <scope>NUCLEOTIDE SEQUENCE [LARGE SCALE GENOMIC DNA]</scope>
    <source>
        <strain evidence="1 2">AJA010-31</strain>
    </source>
</reference>
<organism evidence="1 2">
    <name type="scientific">Cyclotella atomus</name>
    <dbReference type="NCBI Taxonomy" id="382360"/>
    <lineage>
        <taxon>Eukaryota</taxon>
        <taxon>Sar</taxon>
        <taxon>Stramenopiles</taxon>
        <taxon>Ochrophyta</taxon>
        <taxon>Bacillariophyta</taxon>
        <taxon>Coscinodiscophyceae</taxon>
        <taxon>Thalassiosirophycidae</taxon>
        <taxon>Stephanodiscales</taxon>
        <taxon>Stephanodiscaceae</taxon>
        <taxon>Cyclotella</taxon>
    </lineage>
</organism>
<sequence>MVKVGRSSPWYSPTVIHSKWPCRSPNAKRDSHSHTGCDYGSYIQYESDTPSTLCRVFSTNAVFNVIKDELTDRCNVIPPPVSTLQKSVVDESVDPSYCTIRRNRTERQSDGSDAYKEEKEVFFMAMELFCDLESGHALIEGYGWPDLETTSGPQKFIDGVDLRLSCISVDRLISNQLNKYCI</sequence>
<proteinExistence type="predicted"/>
<gene>
    <name evidence="1" type="ORF">ACHAWO_002321</name>
</gene>
<accession>A0ABD3Q301</accession>
<name>A0ABD3Q301_9STRA</name>
<evidence type="ECO:0000313" key="2">
    <source>
        <dbReference type="Proteomes" id="UP001530400"/>
    </source>
</evidence>
<dbReference type="EMBL" id="JALLPJ020000376">
    <property type="protein sequence ID" value="KAL3793941.1"/>
    <property type="molecule type" value="Genomic_DNA"/>
</dbReference>